<dbReference type="GO" id="GO:0005789">
    <property type="term" value="C:endoplasmic reticulum membrane"/>
    <property type="evidence" value="ECO:0007669"/>
    <property type="project" value="InterPro"/>
</dbReference>
<feature type="compositionally biased region" description="Polar residues" evidence="5">
    <location>
        <begin position="69"/>
        <end position="81"/>
    </location>
</feature>
<evidence type="ECO:0000256" key="5">
    <source>
        <dbReference type="SAM" id="MobiDB-lite"/>
    </source>
</evidence>
<keyword evidence="4" id="KW-0472">Membrane</keyword>
<dbReference type="AlphaFoldDB" id="A0A1Y2B914"/>
<evidence type="ECO:0000313" key="7">
    <source>
        <dbReference type="Proteomes" id="UP000193986"/>
    </source>
</evidence>
<dbReference type="FunCoup" id="A0A1Y2B914">
    <property type="interactions" value="217"/>
</dbReference>
<feature type="region of interest" description="Disordered" evidence="5">
    <location>
        <begin position="1"/>
        <end position="24"/>
    </location>
</feature>
<evidence type="ECO:0000256" key="3">
    <source>
        <dbReference type="ARBA" id="ARBA00022989"/>
    </source>
</evidence>
<organism evidence="6 7">
    <name type="scientific">Naematelia encephala</name>
    <dbReference type="NCBI Taxonomy" id="71784"/>
    <lineage>
        <taxon>Eukaryota</taxon>
        <taxon>Fungi</taxon>
        <taxon>Dikarya</taxon>
        <taxon>Basidiomycota</taxon>
        <taxon>Agaricomycotina</taxon>
        <taxon>Tremellomycetes</taxon>
        <taxon>Tremellales</taxon>
        <taxon>Naemateliaceae</taxon>
        <taxon>Naematelia</taxon>
    </lineage>
</organism>
<accession>A0A1Y2B914</accession>
<feature type="region of interest" description="Disordered" evidence="5">
    <location>
        <begin position="60"/>
        <end position="89"/>
    </location>
</feature>
<keyword evidence="2" id="KW-0812">Transmembrane</keyword>
<evidence type="ECO:0000256" key="1">
    <source>
        <dbReference type="ARBA" id="ARBA00004141"/>
    </source>
</evidence>
<evidence type="ECO:0000256" key="4">
    <source>
        <dbReference type="ARBA" id="ARBA00023136"/>
    </source>
</evidence>
<dbReference type="OrthoDB" id="1932233at2759"/>
<proteinExistence type="predicted"/>
<dbReference type="Pfam" id="PF04061">
    <property type="entry name" value="ORMDL"/>
    <property type="match status" value="1"/>
</dbReference>
<dbReference type="Proteomes" id="UP000193986">
    <property type="component" value="Unassembled WGS sequence"/>
</dbReference>
<comment type="caution">
    <text evidence="6">The sequence shown here is derived from an EMBL/GenBank/DDBJ whole genome shotgun (WGS) entry which is preliminary data.</text>
</comment>
<dbReference type="InterPro" id="IPR007203">
    <property type="entry name" value="ORMDL"/>
</dbReference>
<dbReference type="STRING" id="71784.A0A1Y2B914"/>
<feature type="region of interest" description="Disordered" evidence="5">
    <location>
        <begin position="281"/>
        <end position="302"/>
    </location>
</feature>
<gene>
    <name evidence="6" type="ORF">BCR39DRAFT_112872</name>
</gene>
<reference evidence="6 7" key="1">
    <citation type="submission" date="2016-07" db="EMBL/GenBank/DDBJ databases">
        <title>Pervasive Adenine N6-methylation of Active Genes in Fungi.</title>
        <authorList>
            <consortium name="DOE Joint Genome Institute"/>
            <person name="Mondo S.J."/>
            <person name="Dannebaum R.O."/>
            <person name="Kuo R.C."/>
            <person name="Labutti K."/>
            <person name="Haridas S."/>
            <person name="Kuo A."/>
            <person name="Salamov A."/>
            <person name="Ahrendt S.R."/>
            <person name="Lipzen A."/>
            <person name="Sullivan W."/>
            <person name="Andreopoulos W.B."/>
            <person name="Clum A."/>
            <person name="Lindquist E."/>
            <person name="Daum C."/>
            <person name="Ramamoorthy G.K."/>
            <person name="Gryganskyi A."/>
            <person name="Culley D."/>
            <person name="Magnuson J.K."/>
            <person name="James T.Y."/>
            <person name="O'Malley M.A."/>
            <person name="Stajich J.E."/>
            <person name="Spatafora J.W."/>
            <person name="Visel A."/>
            <person name="Grigoriev I.V."/>
        </authorList>
    </citation>
    <scope>NUCLEOTIDE SEQUENCE [LARGE SCALE GENOMIC DNA]</scope>
    <source>
        <strain evidence="6 7">68-887.2</strain>
    </source>
</reference>
<keyword evidence="3" id="KW-1133">Transmembrane helix</keyword>
<feature type="compositionally biased region" description="Polar residues" evidence="5">
    <location>
        <begin position="1"/>
        <end position="23"/>
    </location>
</feature>
<comment type="subcellular location">
    <subcellularLocation>
        <location evidence="1">Membrane</location>
        <topology evidence="1">Multi-pass membrane protein</topology>
    </subcellularLocation>
</comment>
<sequence length="302" mass="32745">MTSPPSVTLTAPQSPTRARSVSQPIREGAAVEYVGYAPSAHLKPARSTVLRSQSSHIIQRAAAGVSTPHDASSPQNTNNNRAIKGRARSSSLVTVTEVGGDEPENVVDRLGVGTNENAAWVNAPGAWLIHPVLIFLSKVLIDAIPGMTQDVSWTIVNLGYMALSFLMFHHVTGAPFESTMTSGGAYDELTLWEQIDAGAQYTPAKKWLTSVPIGLFLISTHYTRYDYILFALNFAALVFVLFPKLPGVSNFVTHSSDADRSIYQLHRLRFHFLPATTNTDVAPTPISSRPPSPPRVDQGSPR</sequence>
<protein>
    <submittedName>
        <fullName evidence="6">ORMDL family-domain-containing protein</fullName>
    </submittedName>
</protein>
<dbReference type="InParanoid" id="A0A1Y2B914"/>
<dbReference type="EMBL" id="MCFC01000019">
    <property type="protein sequence ID" value="ORY30585.1"/>
    <property type="molecule type" value="Genomic_DNA"/>
</dbReference>
<dbReference type="PANTHER" id="PTHR12665">
    <property type="entry name" value="ORMDL PROTEINS"/>
    <property type="match status" value="1"/>
</dbReference>
<name>A0A1Y2B914_9TREE</name>
<keyword evidence="7" id="KW-1185">Reference proteome</keyword>
<evidence type="ECO:0000256" key="2">
    <source>
        <dbReference type="ARBA" id="ARBA00022692"/>
    </source>
</evidence>
<evidence type="ECO:0000313" key="6">
    <source>
        <dbReference type="EMBL" id="ORY30585.1"/>
    </source>
</evidence>